<accession>A0A0S1SSJ7</accession>
<dbReference type="EMBL" id="CP013065">
    <property type="protein sequence ID" value="ALM12907.1"/>
    <property type="molecule type" value="Genomic_DNA"/>
</dbReference>
<accession>A0A0S1SK29</accession>
<dbReference type="Proteomes" id="UP000069135">
    <property type="component" value="Chromosome"/>
</dbReference>
<sequence>MGTFPPPPSPEPSFGSLRDFVDASVDHKVMGLSVTFQESVLAIVGFSSVPQKMTRKVREAIQHWFTLNQRTPETVMIDIRRPEEQ</sequence>
<proteinExistence type="predicted"/>
<dbReference type="KEGG" id="prf:PeribacterA2_0206"/>
<accession>A0A0S1SI93</accession>
<name>A0A0S1SSJ7_9BACT</name>
<dbReference type="AlphaFoldDB" id="A0A0S1SSJ7"/>
<reference evidence="1 2" key="2">
    <citation type="journal article" date="2016" name="PeerJ">
        <title>Analysis of five complete genome sequences for members of the class Peribacteria in the recently recognized Peregrinibacteria bacterial phylum.</title>
        <authorList>
            <person name="Anantharaman K."/>
            <person name="Brown C.T."/>
            <person name="Burstein D."/>
            <person name="Castelle C.J."/>
            <person name="Probst A.J."/>
            <person name="Thomas B.C."/>
            <person name="Williams K.H."/>
            <person name="Banfield J.F."/>
        </authorList>
    </citation>
    <scope>NUCLEOTIDE SEQUENCE [LARGE SCALE GENOMIC DNA]</scope>
    <source>
        <strain evidence="1">RIFOXYD1_FULL_PER-ii_59_16</strain>
    </source>
</reference>
<accession>A0A0S1SU90</accession>
<protein>
    <submittedName>
        <fullName evidence="1">Uncharacterized protein</fullName>
    </submittedName>
</protein>
<dbReference type="STRING" id="1735162.PeribacterB2_0206"/>
<organism evidence="1 2">
    <name type="scientific">Candidatus Peribacter riflensis</name>
    <dbReference type="NCBI Taxonomy" id="1735162"/>
    <lineage>
        <taxon>Bacteria</taxon>
        <taxon>Candidatus Peregrinibacteriota</taxon>
        <taxon>Candidatus Peribacteria</taxon>
        <taxon>Candidatus Peribacterales</taxon>
        <taxon>Candidatus Peribacteraceae</taxon>
        <taxon>Candidatus Peribacter</taxon>
    </lineage>
</organism>
<evidence type="ECO:0000313" key="2">
    <source>
        <dbReference type="Proteomes" id="UP000069135"/>
    </source>
</evidence>
<accession>A0A0S1SLQ0</accession>
<evidence type="ECO:0000313" key="1">
    <source>
        <dbReference type="EMBL" id="ALM12907.1"/>
    </source>
</evidence>
<gene>
    <name evidence="1" type="ORF">PeribacterD1_0206</name>
</gene>
<reference evidence="2" key="1">
    <citation type="submission" date="2015-10" db="EMBL/GenBank/DDBJ databases">
        <title>Analysis of five complete genome sequences for members of the class Peribacteria in the recently recognized Peregrinibacteria bacterial phylum.</title>
        <authorList>
            <person name="Anantharaman K."/>
            <person name="Brown C.T."/>
            <person name="Burstein D."/>
            <person name="Castelle C.J."/>
            <person name="Probst A.J."/>
            <person name="Thomas B.C."/>
            <person name="Williams K.H."/>
            <person name="Banfield J.F."/>
        </authorList>
    </citation>
    <scope>NUCLEOTIDE SEQUENCE [LARGE SCALE GENOMIC DNA]</scope>
</reference>